<sequence>MTSCSTKLFVGLLLTIGLAYGTQANANTLTMEYKPFYQRLKVLYQGDYPDSNIVFRLLEAGASNAACAIESGKIFNKNYELPLVYTSGSVLLIPYDRKLYSDKAVVALQTKQPCELTIALALKRPKASYDADELVKQLNQLYALMRDFAGVSKFMLPEIVGATLSFDAESEVTLISSEAGDDVTVLVSQTDEIQLSLAQLSMANRLTMSSVPTSIRLWLAPKK</sequence>
<dbReference type="RefSeq" id="WP_114336597.1">
    <property type="nucleotide sequence ID" value="NZ_QPID01000001.1"/>
</dbReference>
<feature type="chain" id="PRO_5016736167" evidence="1">
    <location>
        <begin position="27"/>
        <end position="223"/>
    </location>
</feature>
<accession>A0A368NT76</accession>
<dbReference type="AlphaFoldDB" id="A0A368NT76"/>
<reference evidence="2 3" key="1">
    <citation type="submission" date="2018-07" db="EMBL/GenBank/DDBJ databases">
        <title>Corallincola holothuriorum sp. nov., a new facultative anaerobe isolated from sea cucumber Apostichopus japonicus.</title>
        <authorList>
            <person name="Xia H."/>
        </authorList>
    </citation>
    <scope>NUCLEOTIDE SEQUENCE [LARGE SCALE GENOMIC DNA]</scope>
    <source>
        <strain evidence="2 3">C4</strain>
    </source>
</reference>
<evidence type="ECO:0000313" key="3">
    <source>
        <dbReference type="Proteomes" id="UP000252558"/>
    </source>
</evidence>
<dbReference type="InterPro" id="IPR021370">
    <property type="entry name" value="DUF2987"/>
</dbReference>
<feature type="signal peptide" evidence="1">
    <location>
        <begin position="1"/>
        <end position="26"/>
    </location>
</feature>
<evidence type="ECO:0000256" key="1">
    <source>
        <dbReference type="SAM" id="SignalP"/>
    </source>
</evidence>
<gene>
    <name evidence="2" type="ORF">DU002_01620</name>
</gene>
<dbReference type="EMBL" id="QPID01000001">
    <property type="protein sequence ID" value="RCU52689.1"/>
    <property type="molecule type" value="Genomic_DNA"/>
</dbReference>
<dbReference type="OrthoDB" id="6213930at2"/>
<comment type="caution">
    <text evidence="2">The sequence shown here is derived from an EMBL/GenBank/DDBJ whole genome shotgun (WGS) entry which is preliminary data.</text>
</comment>
<evidence type="ECO:0000313" key="2">
    <source>
        <dbReference type="EMBL" id="RCU52689.1"/>
    </source>
</evidence>
<keyword evidence="1" id="KW-0732">Signal</keyword>
<name>A0A368NT76_9GAMM</name>
<dbReference type="Pfam" id="PF11205">
    <property type="entry name" value="DUF2987"/>
    <property type="match status" value="1"/>
</dbReference>
<dbReference type="Proteomes" id="UP000252558">
    <property type="component" value="Unassembled WGS sequence"/>
</dbReference>
<organism evidence="2 3">
    <name type="scientific">Corallincola holothuriorum</name>
    <dbReference type="NCBI Taxonomy" id="2282215"/>
    <lineage>
        <taxon>Bacteria</taxon>
        <taxon>Pseudomonadati</taxon>
        <taxon>Pseudomonadota</taxon>
        <taxon>Gammaproteobacteria</taxon>
        <taxon>Alteromonadales</taxon>
        <taxon>Psychromonadaceae</taxon>
        <taxon>Corallincola</taxon>
    </lineage>
</organism>
<proteinExistence type="predicted"/>
<keyword evidence="3" id="KW-1185">Reference proteome</keyword>
<protein>
    <submittedName>
        <fullName evidence="2">DUF2987 domain-containing protein</fullName>
    </submittedName>
</protein>